<dbReference type="PROSITE" id="PS51340">
    <property type="entry name" value="MOSC"/>
    <property type="match status" value="1"/>
</dbReference>
<accession>A0A9W7GDZ1</accession>
<dbReference type="GO" id="GO:0030151">
    <property type="term" value="F:molybdenum ion binding"/>
    <property type="evidence" value="ECO:0007669"/>
    <property type="project" value="InterPro"/>
</dbReference>
<evidence type="ECO:0000313" key="2">
    <source>
        <dbReference type="EMBL" id="GMI41255.1"/>
    </source>
</evidence>
<gene>
    <name evidence="2" type="ORF">TrCOL_g13438</name>
</gene>
<dbReference type="InterPro" id="IPR011037">
    <property type="entry name" value="Pyrv_Knase-like_insert_dom_sf"/>
</dbReference>
<dbReference type="Pfam" id="PF03473">
    <property type="entry name" value="MOSC"/>
    <property type="match status" value="1"/>
</dbReference>
<protein>
    <recommendedName>
        <fullName evidence="1">MOSC domain-containing protein</fullName>
    </recommendedName>
</protein>
<dbReference type="PANTHER" id="PTHR14237">
    <property type="entry name" value="MOLYBDOPTERIN COFACTOR SULFURASE MOSC"/>
    <property type="match status" value="1"/>
</dbReference>
<dbReference type="SUPFAM" id="SSF50800">
    <property type="entry name" value="PK beta-barrel domain-like"/>
    <property type="match status" value="1"/>
</dbReference>
<dbReference type="PANTHER" id="PTHR14237:SF19">
    <property type="entry name" value="MITOCHONDRIAL AMIDOXIME REDUCING COMPONENT 1"/>
    <property type="match status" value="1"/>
</dbReference>
<proteinExistence type="predicted"/>
<organism evidence="2 3">
    <name type="scientific">Triparma columacea</name>
    <dbReference type="NCBI Taxonomy" id="722753"/>
    <lineage>
        <taxon>Eukaryota</taxon>
        <taxon>Sar</taxon>
        <taxon>Stramenopiles</taxon>
        <taxon>Ochrophyta</taxon>
        <taxon>Bolidophyceae</taxon>
        <taxon>Parmales</taxon>
        <taxon>Triparmaceae</taxon>
        <taxon>Triparma</taxon>
    </lineage>
</organism>
<evidence type="ECO:0000313" key="3">
    <source>
        <dbReference type="Proteomes" id="UP001165065"/>
    </source>
</evidence>
<feature type="domain" description="MOSC" evidence="1">
    <location>
        <begin position="127"/>
        <end position="279"/>
    </location>
</feature>
<keyword evidence="3" id="KW-1185">Reference proteome</keyword>
<comment type="caution">
    <text evidence="2">The sequence shown here is derived from an EMBL/GenBank/DDBJ whole genome shotgun (WGS) entry which is preliminary data.</text>
</comment>
<dbReference type="EMBL" id="BRYA01000145">
    <property type="protein sequence ID" value="GMI41255.1"/>
    <property type="molecule type" value="Genomic_DNA"/>
</dbReference>
<dbReference type="InterPro" id="IPR005302">
    <property type="entry name" value="MoCF_Sase_C"/>
</dbReference>
<evidence type="ECO:0000259" key="1">
    <source>
        <dbReference type="PROSITE" id="PS51340"/>
    </source>
</evidence>
<dbReference type="OrthoDB" id="17255at2759"/>
<reference evidence="3" key="1">
    <citation type="journal article" date="2023" name="Commun. Biol.">
        <title>Genome analysis of Parmales, the sister group of diatoms, reveals the evolutionary specialization of diatoms from phago-mixotrophs to photoautotrophs.</title>
        <authorList>
            <person name="Ban H."/>
            <person name="Sato S."/>
            <person name="Yoshikawa S."/>
            <person name="Yamada K."/>
            <person name="Nakamura Y."/>
            <person name="Ichinomiya M."/>
            <person name="Sato N."/>
            <person name="Blanc-Mathieu R."/>
            <person name="Endo H."/>
            <person name="Kuwata A."/>
            <person name="Ogata H."/>
        </authorList>
    </citation>
    <scope>NUCLEOTIDE SEQUENCE [LARGE SCALE GENOMIC DNA]</scope>
</reference>
<dbReference type="AlphaFoldDB" id="A0A9W7GDZ1"/>
<name>A0A9W7GDZ1_9STRA</name>
<dbReference type="GO" id="GO:0003824">
    <property type="term" value="F:catalytic activity"/>
    <property type="evidence" value="ECO:0007669"/>
    <property type="project" value="InterPro"/>
</dbReference>
<dbReference type="SUPFAM" id="SSF141673">
    <property type="entry name" value="MOSC N-terminal domain-like"/>
    <property type="match status" value="1"/>
</dbReference>
<dbReference type="GO" id="GO:0030170">
    <property type="term" value="F:pyridoxal phosphate binding"/>
    <property type="evidence" value="ECO:0007669"/>
    <property type="project" value="InterPro"/>
</dbReference>
<sequence>MLAREGTQGELRFFTQRQSPGLATISCTLTSSTPTTTTYTLTSSLLPPSSPPLIITYPPPQTTASSPPKTSVVWDDHVQTIDLGPVASNWVTNVVDHFSAPTRSSLPPVRSEHGVIKLVAFDSSHNCRSPDKKYFPGTAVKGDGGIPETALSDGFPILLVGTASLDELNSRIKRNGGKEVNMKRFRPNIVVNTNTPFEEDEWRIIRISGVVYHVLKGCPRCKQACTDQDTGEVTPEPGFTLASFRKMSKRNPQDFYFGQNVATTNTEGKVEVGDVVEVIKKGKGGVWDKDTVKAE</sequence>
<dbReference type="Proteomes" id="UP001165065">
    <property type="component" value="Unassembled WGS sequence"/>
</dbReference>